<dbReference type="EMBL" id="WRXO01000005">
    <property type="protein sequence ID" value="MVT42795.1"/>
    <property type="molecule type" value="Genomic_DNA"/>
</dbReference>
<sequence>MILRIFTKLSLSALLLCGMSRVYAQTDITANGGVVTVQYSNGNVAENYQNLMDNNVNTKYYIAQTAYWLGYQSTYTAIVTQYTITSANDASGRDPKSWTLTASNDGNTWTTIDTRTNQTFANRFQTNTYTFSNSTGYLYYRLNVTANNGDGDSQLAEWHLAGSASGPAAPSDLSVTLSTYKASLSWSDNATNETGFQIQTSIDGINFSTIYTAAANQHVYADSGISASTAYEYRVIAVNAGGISAPAVAFASTPAAPSLTDITDFTNGVITDQYSTTGVEGIAKVTDNSVYSKYLTTHNATWLNFKLPAGGVAKQYAITSANDATDRDPKNWTFQGSNDSINWITLHTVTGQVFPSRYQRRLYLISNTSTYTHYRLKITANNGGAYTQLAELQIYGTGTGTVDTSIPAAPSSLITQAVSGNQIILDWADNASNETRYTLERSTDSTNWGTSFTMDPNTTHFYSLELSPLTTYYYRLKAVNANGSSAWVYAKNTTLTNVPPATWKEHWFEHNQLLSLVYSNSSVNIYYDSATPTSITWMNQDFTDVWNYVKQNYGTFSDPKVNMVFHSNGYSGGHPATVFDSSHDYRNVGDLGGEWSTRSSWNVGASIHEIGHVVEGGSKGVKKSPAFAIWNDSKWNEIFIYDVTKRLGWTADAQQTYNDVINGQDNFPRPGTHWFKNWFYPIYTHADSSAALNRFFVLLSQYFPQHNGEYTRDLNMGEFIHFWSGAAQYNLKAQADTAFGWNSTYEQQFKQAQIDFPFTYPDVLAAPIAVVKPTHLPSCLQIWPNPAANTVYLTLPEDKQYTIDVYSVSGVKTLSQRIKGTSSTLNVSNLPDGLYIVTVTDGKKVISKEKVVVSNKHN</sequence>
<dbReference type="Pfam" id="PF18962">
    <property type="entry name" value="Por_Secre_tail"/>
    <property type="match status" value="1"/>
</dbReference>
<feature type="signal peptide" evidence="1">
    <location>
        <begin position="1"/>
        <end position="24"/>
    </location>
</feature>
<feature type="domain" description="Fibronectin type-III" evidence="2">
    <location>
        <begin position="169"/>
        <end position="258"/>
    </location>
</feature>
<dbReference type="Gene3D" id="2.60.120.260">
    <property type="entry name" value="Galactose-binding domain-like"/>
    <property type="match status" value="2"/>
</dbReference>
<proteinExistence type="predicted"/>
<evidence type="ECO:0000313" key="4">
    <source>
        <dbReference type="Proteomes" id="UP000468388"/>
    </source>
</evidence>
<dbReference type="OrthoDB" id="5134860at2"/>
<dbReference type="SUPFAM" id="SSF49785">
    <property type="entry name" value="Galactose-binding domain-like"/>
    <property type="match status" value="2"/>
</dbReference>
<keyword evidence="4" id="KW-1185">Reference proteome</keyword>
<dbReference type="InterPro" id="IPR036116">
    <property type="entry name" value="FN3_sf"/>
</dbReference>
<dbReference type="SMART" id="SM00060">
    <property type="entry name" value="FN3"/>
    <property type="match status" value="2"/>
</dbReference>
<gene>
    <name evidence="3" type="ORF">GO495_19530</name>
</gene>
<dbReference type="PROSITE" id="PS50853">
    <property type="entry name" value="FN3"/>
    <property type="match status" value="2"/>
</dbReference>
<evidence type="ECO:0000259" key="2">
    <source>
        <dbReference type="PROSITE" id="PS50853"/>
    </source>
</evidence>
<organism evidence="3 4">
    <name type="scientific">Chitinophaga oryziterrae</name>
    <dbReference type="NCBI Taxonomy" id="1031224"/>
    <lineage>
        <taxon>Bacteria</taxon>
        <taxon>Pseudomonadati</taxon>
        <taxon>Bacteroidota</taxon>
        <taxon>Chitinophagia</taxon>
        <taxon>Chitinophagales</taxon>
        <taxon>Chitinophagaceae</taxon>
        <taxon>Chitinophaga</taxon>
    </lineage>
</organism>
<dbReference type="Gene3D" id="2.60.40.10">
    <property type="entry name" value="Immunoglobulins"/>
    <property type="match status" value="2"/>
</dbReference>
<reference evidence="3 4" key="1">
    <citation type="submission" date="2019-12" db="EMBL/GenBank/DDBJ databases">
        <title>The draft genomic sequence of strain Chitinophaga oryziterrae JCM 16595.</title>
        <authorList>
            <person name="Zhang X."/>
        </authorList>
    </citation>
    <scope>NUCLEOTIDE SEQUENCE [LARGE SCALE GENOMIC DNA]</scope>
    <source>
        <strain evidence="3 4">JCM 16595</strain>
    </source>
</reference>
<dbReference type="NCBIfam" id="TIGR04183">
    <property type="entry name" value="Por_Secre_tail"/>
    <property type="match status" value="1"/>
</dbReference>
<dbReference type="Proteomes" id="UP000468388">
    <property type="component" value="Unassembled WGS sequence"/>
</dbReference>
<name>A0A6N8JBX7_9BACT</name>
<comment type="caution">
    <text evidence="3">The sequence shown here is derived from an EMBL/GenBank/DDBJ whole genome shotgun (WGS) entry which is preliminary data.</text>
</comment>
<dbReference type="InterPro" id="IPR008979">
    <property type="entry name" value="Galactose-bd-like_sf"/>
</dbReference>
<dbReference type="InterPro" id="IPR026444">
    <property type="entry name" value="Secre_tail"/>
</dbReference>
<dbReference type="InterPro" id="IPR013783">
    <property type="entry name" value="Ig-like_fold"/>
</dbReference>
<dbReference type="RefSeq" id="WP_157301398.1">
    <property type="nucleotide sequence ID" value="NZ_BAAAZB010000002.1"/>
</dbReference>
<dbReference type="CDD" id="cd00063">
    <property type="entry name" value="FN3"/>
    <property type="match status" value="2"/>
</dbReference>
<dbReference type="InterPro" id="IPR003961">
    <property type="entry name" value="FN3_dom"/>
</dbReference>
<feature type="chain" id="PRO_5027118254" evidence="1">
    <location>
        <begin position="25"/>
        <end position="858"/>
    </location>
</feature>
<keyword evidence="1" id="KW-0732">Signal</keyword>
<feature type="domain" description="Fibronectin type-III" evidence="2">
    <location>
        <begin position="409"/>
        <end position="501"/>
    </location>
</feature>
<evidence type="ECO:0000313" key="3">
    <source>
        <dbReference type="EMBL" id="MVT42795.1"/>
    </source>
</evidence>
<evidence type="ECO:0000256" key="1">
    <source>
        <dbReference type="SAM" id="SignalP"/>
    </source>
</evidence>
<accession>A0A6N8JBX7</accession>
<dbReference type="AlphaFoldDB" id="A0A6N8JBX7"/>
<protein>
    <submittedName>
        <fullName evidence="3">T9SS type A sorting domain-containing protein</fullName>
    </submittedName>
</protein>
<dbReference type="SUPFAM" id="SSF49265">
    <property type="entry name" value="Fibronectin type III"/>
    <property type="match status" value="1"/>
</dbReference>